<evidence type="ECO:0000259" key="1">
    <source>
        <dbReference type="Pfam" id="PF21986"/>
    </source>
</evidence>
<dbReference type="Proteomes" id="UP000185557">
    <property type="component" value="Unassembled WGS sequence"/>
</dbReference>
<dbReference type="SUPFAM" id="SSF110857">
    <property type="entry name" value="Gamma-glutamyl cyclotransferase-like"/>
    <property type="match status" value="1"/>
</dbReference>
<organism evidence="2 3">
    <name type="scientific">Phormidium tenue NIES-30</name>
    <dbReference type="NCBI Taxonomy" id="549789"/>
    <lineage>
        <taxon>Bacteria</taxon>
        <taxon>Bacillati</taxon>
        <taxon>Cyanobacteriota</taxon>
        <taxon>Cyanophyceae</taxon>
        <taxon>Oscillatoriophycideae</taxon>
        <taxon>Oscillatoriales</taxon>
        <taxon>Oscillatoriaceae</taxon>
        <taxon>Phormidium</taxon>
    </lineage>
</organism>
<dbReference type="RefSeq" id="WP_073607549.1">
    <property type="nucleotide sequence ID" value="NZ_MRCG01000003.1"/>
</dbReference>
<dbReference type="CDD" id="cd06661">
    <property type="entry name" value="GGCT_like"/>
    <property type="match status" value="1"/>
</dbReference>
<dbReference type="Pfam" id="PF21986">
    <property type="entry name" value="AH_C"/>
    <property type="match status" value="1"/>
</dbReference>
<comment type="caution">
    <text evidence="2">The sequence shown here is derived from an EMBL/GenBank/DDBJ whole genome shotgun (WGS) entry which is preliminary data.</text>
</comment>
<dbReference type="Gene3D" id="3.10.490.10">
    <property type="entry name" value="Gamma-glutamyl cyclotransferase-like"/>
    <property type="match status" value="1"/>
</dbReference>
<dbReference type="InterPro" id="IPR053844">
    <property type="entry name" value="AH_C"/>
</dbReference>
<protein>
    <recommendedName>
        <fullName evidence="1">Allophanate hydrolase C-terminal domain-containing protein</fullName>
    </recommendedName>
</protein>
<sequence>MTDKPEKITVFICGSALRGQPDNQNLQDADFLGAAATAPIYRLHAVKDGWHPGIYEVETGGISIPGELYAMTPEQYEYLKDNEPPHMYPHAVQLGDGGTAIAFLYPKDLIDEYGWPDISTHGGWAAYKAATV</sequence>
<accession>A0A1U7J7Z9</accession>
<feature type="domain" description="Allophanate hydrolase C-terminal" evidence="1">
    <location>
        <begin position="8"/>
        <end position="128"/>
    </location>
</feature>
<evidence type="ECO:0000313" key="2">
    <source>
        <dbReference type="EMBL" id="OKH49442.1"/>
    </source>
</evidence>
<reference evidence="2 3" key="1">
    <citation type="submission" date="2016-11" db="EMBL/GenBank/DDBJ databases">
        <title>Draft Genome Sequences of Nine Cyanobacterial Strains from Diverse Habitats.</title>
        <authorList>
            <person name="Zhu T."/>
            <person name="Hou S."/>
            <person name="Lu X."/>
            <person name="Hess W.R."/>
        </authorList>
    </citation>
    <scope>NUCLEOTIDE SEQUENCE [LARGE SCALE GENOMIC DNA]</scope>
    <source>
        <strain evidence="2 3">NIES-30</strain>
    </source>
</reference>
<dbReference type="OrthoDB" id="424376at2"/>
<gene>
    <name evidence="2" type="ORF">NIES30_06220</name>
</gene>
<keyword evidence="3" id="KW-1185">Reference proteome</keyword>
<dbReference type="STRING" id="549789.NIES30_06220"/>
<name>A0A1U7J7Z9_9CYAN</name>
<dbReference type="InterPro" id="IPR013024">
    <property type="entry name" value="GGCT-like"/>
</dbReference>
<evidence type="ECO:0000313" key="3">
    <source>
        <dbReference type="Proteomes" id="UP000185557"/>
    </source>
</evidence>
<dbReference type="EMBL" id="MRCG01000003">
    <property type="protein sequence ID" value="OKH49442.1"/>
    <property type="molecule type" value="Genomic_DNA"/>
</dbReference>
<proteinExistence type="predicted"/>
<dbReference type="AlphaFoldDB" id="A0A1U7J7Z9"/>
<dbReference type="InterPro" id="IPR036568">
    <property type="entry name" value="GGCT-like_sf"/>
</dbReference>